<dbReference type="GO" id="GO:0003723">
    <property type="term" value="F:RNA binding"/>
    <property type="evidence" value="ECO:0007669"/>
    <property type="project" value="UniProtKB-UniRule"/>
</dbReference>
<dbReference type="PROSITE" id="PS00092">
    <property type="entry name" value="N6_MTASE"/>
    <property type="match status" value="1"/>
</dbReference>
<dbReference type="InterPro" id="IPR017244">
    <property type="entry name" value="23SrRNA_methyltr_KL"/>
</dbReference>
<evidence type="ECO:0000256" key="1">
    <source>
        <dbReference type="ARBA" id="ARBA00022490"/>
    </source>
</evidence>
<dbReference type="PROSITE" id="PS51165">
    <property type="entry name" value="THUMP"/>
    <property type="match status" value="1"/>
</dbReference>
<proteinExistence type="inferred from homology"/>
<evidence type="ECO:0000259" key="10">
    <source>
        <dbReference type="PROSITE" id="PS51165"/>
    </source>
</evidence>
<dbReference type="GO" id="GO:0005737">
    <property type="term" value="C:cytoplasm"/>
    <property type="evidence" value="ECO:0007669"/>
    <property type="project" value="UniProtKB-SubCell"/>
</dbReference>
<dbReference type="Gene3D" id="3.40.50.150">
    <property type="entry name" value="Vaccinia Virus protein VP39"/>
    <property type="match status" value="2"/>
</dbReference>
<dbReference type="OrthoDB" id="9809404at2"/>
<dbReference type="NCBIfam" id="NF008748">
    <property type="entry name" value="PRK11783.1"/>
    <property type="match status" value="1"/>
</dbReference>
<accession>A0A328P5P8</accession>
<reference evidence="11 12" key="1">
    <citation type="journal article" date="2018" name="Genet. Mol. Biol.">
        <title>The genome sequence of Dyella jiangningensis FCAV SCS01 from a lignocellulose-decomposing microbial consortium metagenome reveals potential for biotechnological applications.</title>
        <authorList>
            <person name="Desiderato J.G."/>
            <person name="Alvarenga D.O."/>
            <person name="Constancio M.T.L."/>
            <person name="Alves L.M.C."/>
            <person name="Varani A.M."/>
        </authorList>
    </citation>
    <scope>NUCLEOTIDE SEQUENCE [LARGE SCALE GENOMIC DNA]</scope>
    <source>
        <strain evidence="11 12">FCAV SCS01</strain>
    </source>
</reference>
<dbReference type="Gene3D" id="3.30.750.80">
    <property type="entry name" value="RNA methyltransferase domain (HRMD) like"/>
    <property type="match status" value="1"/>
</dbReference>
<keyword evidence="5 7" id="KW-0949">S-adenosyl-L-methionine</keyword>
<evidence type="ECO:0000256" key="9">
    <source>
        <dbReference type="SAM" id="Coils"/>
    </source>
</evidence>
<dbReference type="CDD" id="cd11715">
    <property type="entry name" value="THUMP_AdoMetMT"/>
    <property type="match status" value="1"/>
</dbReference>
<keyword evidence="3 7" id="KW-0489">Methyltransferase</keyword>
<dbReference type="InterPro" id="IPR004114">
    <property type="entry name" value="THUMP_dom"/>
</dbReference>
<comment type="subcellular location">
    <subcellularLocation>
        <location evidence="7">Cytoplasm</location>
    </subcellularLocation>
</comment>
<dbReference type="PANTHER" id="PTHR47313:SF1">
    <property type="entry name" value="RIBOSOMAL RNA LARGE SUBUNIT METHYLTRANSFERASE K_L"/>
    <property type="match status" value="1"/>
</dbReference>
<feature type="domain" description="THUMP" evidence="10">
    <location>
        <begin position="43"/>
        <end position="154"/>
    </location>
</feature>
<keyword evidence="1 7" id="KW-0963">Cytoplasm</keyword>
<dbReference type="SUPFAM" id="SSF53335">
    <property type="entry name" value="S-adenosyl-L-methionine-dependent methyltransferases"/>
    <property type="match status" value="2"/>
</dbReference>
<dbReference type="SMART" id="SM00981">
    <property type="entry name" value="THUMP"/>
    <property type="match status" value="1"/>
</dbReference>
<evidence type="ECO:0000256" key="5">
    <source>
        <dbReference type="ARBA" id="ARBA00022691"/>
    </source>
</evidence>
<dbReference type="PANTHER" id="PTHR47313">
    <property type="entry name" value="RIBOSOMAL RNA LARGE SUBUNIT METHYLTRANSFERASE K/L"/>
    <property type="match status" value="1"/>
</dbReference>
<evidence type="ECO:0000256" key="8">
    <source>
        <dbReference type="PROSITE-ProRule" id="PRU00529"/>
    </source>
</evidence>
<organism evidence="11 12">
    <name type="scientific">Dyella jiangningensis</name>
    <dbReference type="NCBI Taxonomy" id="1379159"/>
    <lineage>
        <taxon>Bacteria</taxon>
        <taxon>Pseudomonadati</taxon>
        <taxon>Pseudomonadota</taxon>
        <taxon>Gammaproteobacteria</taxon>
        <taxon>Lysobacterales</taxon>
        <taxon>Rhodanobacteraceae</taxon>
        <taxon>Dyella</taxon>
    </lineage>
</organism>
<dbReference type="EC" id="2.1.1.264" evidence="7"/>
<dbReference type="Proteomes" id="UP000248926">
    <property type="component" value="Unassembled WGS sequence"/>
</dbReference>
<keyword evidence="9" id="KW-0175">Coiled coil</keyword>
<dbReference type="InterPro" id="IPR053943">
    <property type="entry name" value="RlmKL-like_Mtase_CS"/>
</dbReference>
<dbReference type="InterPro" id="IPR054170">
    <property type="entry name" value="RlmL_1st"/>
</dbReference>
<evidence type="ECO:0000313" key="11">
    <source>
        <dbReference type="EMBL" id="RAO77588.1"/>
    </source>
</evidence>
<keyword evidence="4 7" id="KW-0808">Transferase</keyword>
<dbReference type="PROSITE" id="PS01261">
    <property type="entry name" value="UPF0020"/>
    <property type="match status" value="1"/>
</dbReference>
<dbReference type="Pfam" id="PF10672">
    <property type="entry name" value="Methyltrans_SAM"/>
    <property type="match status" value="1"/>
</dbReference>
<comment type="function">
    <text evidence="7">Specifically methylates the guanine in position 2445 (m2G2445) and the guanine in position 2069 (m7G2069) of 23S rRNA.</text>
</comment>
<evidence type="ECO:0000256" key="2">
    <source>
        <dbReference type="ARBA" id="ARBA00022552"/>
    </source>
</evidence>
<dbReference type="Pfam" id="PF02926">
    <property type="entry name" value="THUMP"/>
    <property type="match status" value="1"/>
</dbReference>
<dbReference type="CDD" id="cd02440">
    <property type="entry name" value="AdoMet_MTases"/>
    <property type="match status" value="1"/>
</dbReference>
<dbReference type="EC" id="2.1.1.173" evidence="7"/>
<dbReference type="EMBL" id="NFZS01000001">
    <property type="protein sequence ID" value="RAO77588.1"/>
    <property type="molecule type" value="Genomic_DNA"/>
</dbReference>
<dbReference type="InterPro" id="IPR000241">
    <property type="entry name" value="RlmKL-like_Mtase"/>
</dbReference>
<dbReference type="AlphaFoldDB" id="A0A328P5P8"/>
<evidence type="ECO:0000256" key="3">
    <source>
        <dbReference type="ARBA" id="ARBA00022603"/>
    </source>
</evidence>
<dbReference type="Gene3D" id="3.30.2130.30">
    <property type="match status" value="1"/>
</dbReference>
<evidence type="ECO:0000256" key="4">
    <source>
        <dbReference type="ARBA" id="ARBA00022679"/>
    </source>
</evidence>
<feature type="coiled-coil region" evidence="9">
    <location>
        <begin position="396"/>
        <end position="423"/>
    </location>
</feature>
<dbReference type="PIRSF" id="PIRSF037618">
    <property type="entry name" value="RNA_Mtase_bacteria_prd"/>
    <property type="match status" value="1"/>
</dbReference>
<keyword evidence="2 7" id="KW-0698">rRNA processing</keyword>
<evidence type="ECO:0000256" key="6">
    <source>
        <dbReference type="ARBA" id="ARBA00022884"/>
    </source>
</evidence>
<evidence type="ECO:0000313" key="12">
    <source>
        <dbReference type="Proteomes" id="UP000248926"/>
    </source>
</evidence>
<dbReference type="GO" id="GO:0070043">
    <property type="term" value="F:rRNA (guanine-N7-)-methyltransferase activity"/>
    <property type="evidence" value="ECO:0007669"/>
    <property type="project" value="UniProtKB-UniRule"/>
</dbReference>
<comment type="similarity">
    <text evidence="7">Belongs to the methyltransferase superfamily. RlmKL family.</text>
</comment>
<dbReference type="HAMAP" id="MF_01858">
    <property type="entry name" value="23SrRNA_methyltr_KL"/>
    <property type="match status" value="1"/>
</dbReference>
<gene>
    <name evidence="7" type="primary">rlmL</name>
    <name evidence="11" type="ORF">CA260_06885</name>
</gene>
<dbReference type="GO" id="GO:0052915">
    <property type="term" value="F:23S rRNA (guanine(2445)-N(2))-methyltransferase activity"/>
    <property type="evidence" value="ECO:0007669"/>
    <property type="project" value="UniProtKB-UniRule"/>
</dbReference>
<dbReference type="RefSeq" id="WP_111981663.1">
    <property type="nucleotide sequence ID" value="NZ_NFZS01000001.1"/>
</dbReference>
<protein>
    <recommendedName>
        <fullName evidence="7">Ribosomal RNA large subunit methyltransferase K/L</fullName>
    </recommendedName>
    <domain>
        <recommendedName>
            <fullName evidence="7">23S rRNA m2G2445 methyltransferase</fullName>
            <ecNumber evidence="7">2.1.1.173</ecNumber>
        </recommendedName>
        <alternativeName>
            <fullName evidence="7">rRNA (guanine-N(2)-)-methyltransferase RlmL</fullName>
        </alternativeName>
    </domain>
    <domain>
        <recommendedName>
            <fullName evidence="7">23S rRNA m7G2069 methyltransferase</fullName>
            <ecNumber evidence="7">2.1.1.264</ecNumber>
        </recommendedName>
        <alternativeName>
            <fullName evidence="7">rRNA (guanine-N(7)-)-methyltransferase RlmK</fullName>
        </alternativeName>
    </domain>
</protein>
<dbReference type="Pfam" id="PF22020">
    <property type="entry name" value="RlmL_1st"/>
    <property type="match status" value="1"/>
</dbReference>
<sequence length="731" mass="81945">MSAFFATCPKGLEYLLRDELVALGAEDVREALAGVHFAGTLATAYRACLWSRLASRVLMPLAEFDAATDDALYAGVQAIDWSKHLASRATLAVDANSAQSKLTHSQFIAQRVKDAVVDQFRQRDGSRPDVDTEEPDVRINLRLRRDRATVSLDLSGAPLHRRGWRELQGEAPLKENLAAAMLLRARWPEVYAEGGALLDPMCGSGTLLIEGAWMAADVAPGLHREYYGFLGWQQHDITLWRSLLDEARQRAETGLRGLRSCFFGSDADPRMVQTAKRNAQEAGVSGFLTLDKHDATHVAPPPGYTRGVVITNPPYGERLGDRAEMPRLYRALGEALRERFAGWRAAVLAGDAELGHAIPLRAEKKYALYNGALETVLLVFELHARSETPREAKPLSEGAQMLRNRLEKNLRHLRKRLEREGIACWRAYDQDLPEYAAAIDVYGQDDGGLWLHIQEYRAPADIPAETARHRLREIVRVAGEVLGVPRERIALKTRERGKGGSKYGQFDQRGEFIEVAEGGLHFLVNLTDYLDTGLFLDHRLVRAKVRELAKGRRFLNLFAYTATASVYAADGGAQDTTSVDLSATYLDWASRNLALNGFTGVKHRLMQADAMSFLQRDRERYGLIYVDPPTFSNSKRAEDFDVQRDHVELLLACAGRLAPEGVIVFSNNFRRFKLDRDALDERFSIEDWSAPSIPFDFTRRADIHGCWILRLNARESPWGGTVNHVRNQGKR</sequence>
<evidence type="ECO:0000256" key="7">
    <source>
        <dbReference type="HAMAP-Rule" id="MF_01858"/>
    </source>
</evidence>
<keyword evidence="6 8" id="KW-0694">RNA-binding</keyword>
<comment type="caution">
    <text evidence="11">The sequence shown here is derived from an EMBL/GenBank/DDBJ whole genome shotgun (WGS) entry which is preliminary data.</text>
</comment>
<name>A0A328P5P8_9GAMM</name>
<dbReference type="Pfam" id="PF01170">
    <property type="entry name" value="UPF0020"/>
    <property type="match status" value="1"/>
</dbReference>
<keyword evidence="12" id="KW-1185">Reference proteome</keyword>
<comment type="catalytic activity">
    <reaction evidence="7">
        <text>guanosine(2445) in 23S rRNA + S-adenosyl-L-methionine = N(2)-methylguanosine(2445) in 23S rRNA + S-adenosyl-L-homocysteine + H(+)</text>
        <dbReference type="Rhea" id="RHEA:42740"/>
        <dbReference type="Rhea" id="RHEA-COMP:10215"/>
        <dbReference type="Rhea" id="RHEA-COMP:10216"/>
        <dbReference type="ChEBI" id="CHEBI:15378"/>
        <dbReference type="ChEBI" id="CHEBI:57856"/>
        <dbReference type="ChEBI" id="CHEBI:59789"/>
        <dbReference type="ChEBI" id="CHEBI:74269"/>
        <dbReference type="ChEBI" id="CHEBI:74481"/>
        <dbReference type="EC" id="2.1.1.173"/>
    </reaction>
</comment>
<dbReference type="InterPro" id="IPR029063">
    <property type="entry name" value="SAM-dependent_MTases_sf"/>
</dbReference>
<comment type="catalytic activity">
    <reaction evidence="7">
        <text>guanosine(2069) in 23S rRNA + S-adenosyl-L-methionine = N(2)-methylguanosine(2069) in 23S rRNA + S-adenosyl-L-homocysteine + H(+)</text>
        <dbReference type="Rhea" id="RHEA:43772"/>
        <dbReference type="Rhea" id="RHEA-COMP:10688"/>
        <dbReference type="Rhea" id="RHEA-COMP:10689"/>
        <dbReference type="ChEBI" id="CHEBI:15378"/>
        <dbReference type="ChEBI" id="CHEBI:57856"/>
        <dbReference type="ChEBI" id="CHEBI:59789"/>
        <dbReference type="ChEBI" id="CHEBI:74269"/>
        <dbReference type="ChEBI" id="CHEBI:74481"/>
        <dbReference type="EC" id="2.1.1.264"/>
    </reaction>
</comment>
<dbReference type="InterPro" id="IPR002052">
    <property type="entry name" value="DNA_methylase_N6_adenine_CS"/>
</dbReference>
<dbReference type="InterPro" id="IPR019614">
    <property type="entry name" value="SAM-dep_methyl-trfase"/>
</dbReference>